<dbReference type="InterPro" id="IPR016181">
    <property type="entry name" value="Acyl_CoA_acyltransferase"/>
</dbReference>
<dbReference type="PANTHER" id="PTHR30420">
    <property type="entry name" value="N-SUCCINYLARGININE DIHYDROLASE"/>
    <property type="match status" value="1"/>
</dbReference>
<dbReference type="RefSeq" id="WP_303548850.1">
    <property type="nucleotide sequence ID" value="NZ_CAXPFL010000016.1"/>
</dbReference>
<keyword evidence="3" id="KW-0012">Acyltransferase</keyword>
<dbReference type="NCBIfam" id="TIGR03243">
    <property type="entry name" value="arg_catab_AOST"/>
    <property type="match status" value="1"/>
</dbReference>
<evidence type="ECO:0000256" key="1">
    <source>
        <dbReference type="ARBA" id="ARBA00022503"/>
    </source>
</evidence>
<dbReference type="EMBL" id="JAUYVO010000002">
    <property type="protein sequence ID" value="MDP2521544.1"/>
    <property type="molecule type" value="Genomic_DNA"/>
</dbReference>
<dbReference type="GO" id="GO:0008791">
    <property type="term" value="F:arginine N-succinyltransferase activity"/>
    <property type="evidence" value="ECO:0007669"/>
    <property type="project" value="InterPro"/>
</dbReference>
<dbReference type="AlphaFoldDB" id="A0AAW7XFJ8"/>
<comment type="caution">
    <text evidence="4">The sequence shown here is derived from an EMBL/GenBank/DDBJ whole genome shotgun (WGS) entry which is preliminary data.</text>
</comment>
<proteinExistence type="predicted"/>
<organism evidence="4 6">
    <name type="scientific">Neptunomonas phycophila</name>
    <dbReference type="NCBI Taxonomy" id="1572645"/>
    <lineage>
        <taxon>Bacteria</taxon>
        <taxon>Pseudomonadati</taxon>
        <taxon>Pseudomonadota</taxon>
        <taxon>Gammaproteobacteria</taxon>
        <taxon>Oceanospirillales</taxon>
        <taxon>Oceanospirillaceae</taxon>
        <taxon>Neptunomonas</taxon>
    </lineage>
</organism>
<evidence type="ECO:0000256" key="2">
    <source>
        <dbReference type="ARBA" id="ARBA00022679"/>
    </source>
</evidence>
<reference evidence="4" key="1">
    <citation type="submission" date="2023-07" db="EMBL/GenBank/DDBJ databases">
        <title>Genome content predicts the carbon catabolic preferences of heterotrophic bacteria.</title>
        <authorList>
            <person name="Gralka M."/>
        </authorList>
    </citation>
    <scope>NUCLEOTIDE SEQUENCE</scope>
    <source>
        <strain evidence="5">5G01</strain>
        <strain evidence="4">I2M16</strain>
    </source>
</reference>
<sequence length="357" mass="38885">MYLLRPCQTNDLAALLALSELTGAGMTSMPCDLEHWKQKIDVSQQSFSATPARSGSYFMVLEDHATGEIVGTTAIYTGLALTHPFYAFRVSEQQRTHDALNICRSSQVLERVSEYTGATEIGSLFLAPDHRLPGLGQLLSRARFLLMADAPERFGDRIFAELRGWQNAQGQSPLWESLGQRFMGITFDQAVAYTAEAGLAFAEELLPDYPICIDLLAEEAQAVIGRPHDSSAPALAMLKREGFQWQGLIDLFDGGPHVESSLGHIQTVKHSTVSSVDIVPSDDDLPLNHQPTLISNTDVLNFRVTLAPAAALPNGQLVITQATADALLVTSHQGAVVRCVPLNRQQNHQQKTAIKAA</sequence>
<dbReference type="PANTHER" id="PTHR30420:SF1">
    <property type="entry name" value="ARGININE N-SUCCINYLTRANSFERASE"/>
    <property type="match status" value="1"/>
</dbReference>
<evidence type="ECO:0000256" key="3">
    <source>
        <dbReference type="ARBA" id="ARBA00023315"/>
    </source>
</evidence>
<gene>
    <name evidence="4" type="ORF">Q4490_04460</name>
    <name evidence="5" type="ORF">Q8W30_03080</name>
</gene>
<evidence type="ECO:0000313" key="4">
    <source>
        <dbReference type="EMBL" id="MDO6452810.1"/>
    </source>
</evidence>
<dbReference type="EMBL" id="JAUOPG010000002">
    <property type="protein sequence ID" value="MDO6452810.1"/>
    <property type="molecule type" value="Genomic_DNA"/>
</dbReference>
<keyword evidence="1" id="KW-0056">Arginine metabolism</keyword>
<evidence type="ECO:0000313" key="6">
    <source>
        <dbReference type="Proteomes" id="UP001169862"/>
    </source>
</evidence>
<dbReference type="GO" id="GO:0006527">
    <property type="term" value="P:L-arginine catabolic process"/>
    <property type="evidence" value="ECO:0007669"/>
    <property type="project" value="InterPro"/>
</dbReference>
<keyword evidence="7" id="KW-1185">Reference proteome</keyword>
<accession>A0AAW7XFJ8</accession>
<protein>
    <submittedName>
        <fullName evidence="4">Arginine N-succinyltransferase</fullName>
    </submittedName>
</protein>
<dbReference type="Proteomes" id="UP001177341">
    <property type="component" value="Unassembled WGS sequence"/>
</dbReference>
<name>A0AAW7XFJ8_9GAMM</name>
<dbReference type="InterPro" id="IPR007041">
    <property type="entry name" value="Arg_succinylTrfase_AstA/AruG"/>
</dbReference>
<evidence type="ECO:0000313" key="7">
    <source>
        <dbReference type="Proteomes" id="UP001177341"/>
    </source>
</evidence>
<dbReference type="SUPFAM" id="SSF55729">
    <property type="entry name" value="Acyl-CoA N-acyltransferases (Nat)"/>
    <property type="match status" value="1"/>
</dbReference>
<dbReference type="Gene3D" id="2.40.40.20">
    <property type="match status" value="1"/>
</dbReference>
<evidence type="ECO:0000313" key="5">
    <source>
        <dbReference type="EMBL" id="MDP2521544.1"/>
    </source>
</evidence>
<dbReference type="Proteomes" id="UP001169862">
    <property type="component" value="Unassembled WGS sequence"/>
</dbReference>
<dbReference type="Gene3D" id="3.40.630.30">
    <property type="match status" value="1"/>
</dbReference>
<dbReference type="Pfam" id="PF04958">
    <property type="entry name" value="AstA"/>
    <property type="match status" value="1"/>
</dbReference>
<keyword evidence="2" id="KW-0808">Transferase</keyword>